<reference evidence="2 3" key="1">
    <citation type="submission" date="2020-04" db="EMBL/GenBank/DDBJ databases">
        <title>Gordonia sp. nov. TBRC 11910.</title>
        <authorList>
            <person name="Suriyachadkun C."/>
        </authorList>
    </citation>
    <scope>NUCLEOTIDE SEQUENCE [LARGE SCALE GENOMIC DNA]</scope>
    <source>
        <strain evidence="2 3">TBRC 11910</strain>
    </source>
</reference>
<comment type="caution">
    <text evidence="2">The sequence shown here is derived from an EMBL/GenBank/DDBJ whole genome shotgun (WGS) entry which is preliminary data.</text>
</comment>
<keyword evidence="3" id="KW-1185">Reference proteome</keyword>
<proteinExistence type="predicted"/>
<evidence type="ECO:0000313" key="3">
    <source>
        <dbReference type="Proteomes" id="UP000550729"/>
    </source>
</evidence>
<keyword evidence="1" id="KW-0732">Signal</keyword>
<feature type="chain" id="PRO_5032897811" evidence="1">
    <location>
        <begin position="30"/>
        <end position="162"/>
    </location>
</feature>
<protein>
    <submittedName>
        <fullName evidence="2">Uncharacterized protein</fullName>
    </submittedName>
</protein>
<feature type="signal peptide" evidence="1">
    <location>
        <begin position="1"/>
        <end position="29"/>
    </location>
</feature>
<gene>
    <name evidence="2" type="ORF">HH308_10855</name>
</gene>
<dbReference type="EMBL" id="JABBNB010000009">
    <property type="protein sequence ID" value="NMO01713.1"/>
    <property type="molecule type" value="Genomic_DNA"/>
</dbReference>
<dbReference type="AlphaFoldDB" id="A0A848KZ73"/>
<evidence type="ECO:0000313" key="2">
    <source>
        <dbReference type="EMBL" id="NMO01713.1"/>
    </source>
</evidence>
<dbReference type="RefSeq" id="WP_170194218.1">
    <property type="nucleotide sequence ID" value="NZ_JABBNB010000009.1"/>
</dbReference>
<accession>A0A848KZ73</accession>
<evidence type="ECO:0000256" key="1">
    <source>
        <dbReference type="SAM" id="SignalP"/>
    </source>
</evidence>
<sequence>MTRLSLIRSSVVVLAILASVLVGAGTANASDYTGYPDGNSQISRNRCQGLSPNIVDNPYSGSISVWQFYRNGRGRADIGISASQSIWGYDNMATVRWTNLNTRRSGTLRATLRANGATGGATKYFFNVYTGSGKVRIELQPTNRGALLTLGASTCSDVFTVR</sequence>
<name>A0A848KZ73_9ACTN</name>
<dbReference type="Proteomes" id="UP000550729">
    <property type="component" value="Unassembled WGS sequence"/>
</dbReference>
<organism evidence="2 3">
    <name type="scientific">Gordonia asplenii</name>
    <dbReference type="NCBI Taxonomy" id="2725283"/>
    <lineage>
        <taxon>Bacteria</taxon>
        <taxon>Bacillati</taxon>
        <taxon>Actinomycetota</taxon>
        <taxon>Actinomycetes</taxon>
        <taxon>Mycobacteriales</taxon>
        <taxon>Gordoniaceae</taxon>
        <taxon>Gordonia</taxon>
    </lineage>
</organism>